<dbReference type="AlphaFoldDB" id="A0A835YJE7"/>
<dbReference type="EMBL" id="JAFCMP010000536">
    <property type="protein sequence ID" value="KAG5176611.1"/>
    <property type="molecule type" value="Genomic_DNA"/>
</dbReference>
<reference evidence="2" key="1">
    <citation type="submission" date="2021-02" db="EMBL/GenBank/DDBJ databases">
        <title>First Annotated Genome of the Yellow-green Alga Tribonema minus.</title>
        <authorList>
            <person name="Mahan K.M."/>
        </authorList>
    </citation>
    <scope>NUCLEOTIDE SEQUENCE</scope>
    <source>
        <strain evidence="2">UTEX B ZZ1240</strain>
    </source>
</reference>
<organism evidence="2 3">
    <name type="scientific">Tribonema minus</name>
    <dbReference type="NCBI Taxonomy" id="303371"/>
    <lineage>
        <taxon>Eukaryota</taxon>
        <taxon>Sar</taxon>
        <taxon>Stramenopiles</taxon>
        <taxon>Ochrophyta</taxon>
        <taxon>PX clade</taxon>
        <taxon>Xanthophyceae</taxon>
        <taxon>Tribonematales</taxon>
        <taxon>Tribonemataceae</taxon>
        <taxon>Tribonema</taxon>
    </lineage>
</organism>
<protein>
    <submittedName>
        <fullName evidence="2">Uncharacterized protein</fullName>
    </submittedName>
</protein>
<feature type="compositionally biased region" description="Acidic residues" evidence="1">
    <location>
        <begin position="315"/>
        <end position="349"/>
    </location>
</feature>
<dbReference type="Proteomes" id="UP000664859">
    <property type="component" value="Unassembled WGS sequence"/>
</dbReference>
<name>A0A835YJE7_9STRA</name>
<gene>
    <name evidence="2" type="ORF">JKP88DRAFT_242403</name>
</gene>
<evidence type="ECO:0000313" key="2">
    <source>
        <dbReference type="EMBL" id="KAG5176611.1"/>
    </source>
</evidence>
<feature type="region of interest" description="Disordered" evidence="1">
    <location>
        <begin position="301"/>
        <end position="366"/>
    </location>
</feature>
<feature type="region of interest" description="Disordered" evidence="1">
    <location>
        <begin position="177"/>
        <end position="196"/>
    </location>
</feature>
<proteinExistence type="predicted"/>
<feature type="compositionally biased region" description="Polar residues" evidence="1">
    <location>
        <begin position="301"/>
        <end position="313"/>
    </location>
</feature>
<sequence length="1198" mass="130345">MVSPLSAFDEYGVNAPPGTLRLANKTSFIGDLQKALANRAIARANGIKVTENRGDIRPVAITFRSAEAIINGQLSFERSEKYDQEIMAGDGDTPTLWCTSRPGGAGQAWLMDAYRCADPAAHGIGVGVRLHDGGVVIGTAGLFFKVAYGLPDDVVQTASTVNTAETRAAARRAAADHAAAATRQSHPAPALAPTQGFNPITNLNKFGGDASVGLVIEYRNKEGDWVRGTLITVSDLITKAAQGRATRKAVAASYAVTFTLHSSGEQISTNLDPLLFFQTKPDPAQHRSWILFSPIITADTPTAANGVDTNSTTADGDDDEADSDNEDDEAADAADDVAELMEDADDEEPAASITVDDSSDTYGGSGVGENGEVVKLLGLSRVLRDACPGQGVQALAEAWKHFLCVMVACWFKSVQVMHRQLHDTQKKCRAYHTNKVDSCLTPIVLRKGAQPPTVRTGGKAQAVLKGLKCRDLLWAGIHHPYSDEADAVPYLSYCWPRFNWQDFETFDLMTRPTKTIKSTNNNASSDVIKLLLVASTINRIPDSSTLFIPVTNTEMAMVKSRISADLVCPDETATAVGFPQPDLDVAARLPKSLVDLLGGSAILSCPISRVENLVKATDTRRTSNDETNGYSPSAVNNLNTKCSHATGAVSFHVLDIMPRKYLKKLRKYCATFVQDIRNMQAKYDAEAQEFAKKEQDGRLPMSLQAPALYRDMWATINAGVWCPIRNAITAHLQERNLEWEAFLKPCIERLIGNKGKTTNNDGTHLITELGEALAKDLIADGFNAYDAAALETYVSMKWIARVSERGQSFFDNKASLVYCSRTQAGIEYKQVINKPLEKKQVSCHSGANAANNGALHVTICAPKELHEAIIVILFILRRLRAIMFNEEPADVLIGLPGNGSAQVNSRCYTDFINEIGRLHLAIDRYGVFSMRNATATAICTTARIQEAQGQHQLAATTRARGARMLDTSLARFETAYDQSASRDLSMLPSADMTYIVMQEFSMSIAQGTRAPTAVTQGVVGHGHIGEAGMSVNTVVQQQQAWQMQQMQQYFSQIQAAEAARTEALVNAWQRQHTAQWQQWQEWQMQQYMTVQYMFDRMQAAEASRTQALMSFQENLVNRLLGPQPRVAGAAGDAVGIDEANVNVGGKRRAVSTPITPQAKRGTVAYPGYPYMPMLSHNTQNTGNVMLTGGAGTMPSAQP</sequence>
<comment type="caution">
    <text evidence="2">The sequence shown here is derived from an EMBL/GenBank/DDBJ whole genome shotgun (WGS) entry which is preliminary data.</text>
</comment>
<accession>A0A835YJE7</accession>
<evidence type="ECO:0000313" key="3">
    <source>
        <dbReference type="Proteomes" id="UP000664859"/>
    </source>
</evidence>
<keyword evidence="3" id="KW-1185">Reference proteome</keyword>
<evidence type="ECO:0000256" key="1">
    <source>
        <dbReference type="SAM" id="MobiDB-lite"/>
    </source>
</evidence>